<proteinExistence type="predicted"/>
<feature type="transmembrane region" description="Helical" evidence="1">
    <location>
        <begin position="21"/>
        <end position="49"/>
    </location>
</feature>
<reference evidence="2" key="1">
    <citation type="submission" date="2017-09" db="EMBL/GenBank/DDBJ databases">
        <title>Complete Genome Sequence of ansamitocin-producing Bacterium Actinosynnema pretiosum X47.</title>
        <authorList>
            <person name="Cao G."/>
            <person name="Zong G."/>
            <person name="Zhong C."/>
            <person name="Fu J."/>
        </authorList>
    </citation>
    <scope>NUCLEOTIDE SEQUENCE [LARGE SCALE GENOMIC DNA]</scope>
    <source>
        <strain evidence="2">X47</strain>
    </source>
</reference>
<feature type="transmembrane region" description="Helical" evidence="1">
    <location>
        <begin position="130"/>
        <end position="150"/>
    </location>
</feature>
<keyword evidence="1" id="KW-1133">Transmembrane helix</keyword>
<dbReference type="EMBL" id="CP023445">
    <property type="protein sequence ID" value="ATE55354.1"/>
    <property type="molecule type" value="Genomic_DNA"/>
</dbReference>
<keyword evidence="1" id="KW-0812">Transmembrane</keyword>
<sequence length="155" mass="15511">MNTTNSATATSATSRSSLRDGVLSGLAGGLVLGLLMAGVGTLPVVGMLIAVDSALVGFAVHMAISAAAGAGFGALARRLPDQVVPLCAAGVLYGVLWWAAGALLVMPLWLSATADPAMADLVLVVGDAQWVSLFGHVFFGLATAATLLALRGHAR</sequence>
<evidence type="ECO:0008006" key="4">
    <source>
        <dbReference type="Google" id="ProtNLM"/>
    </source>
</evidence>
<protein>
    <recommendedName>
        <fullName evidence="4">Histidine kinase</fullName>
    </recommendedName>
</protein>
<evidence type="ECO:0000313" key="2">
    <source>
        <dbReference type="EMBL" id="ATE55354.1"/>
    </source>
</evidence>
<keyword evidence="1" id="KW-0472">Membrane</keyword>
<evidence type="ECO:0000256" key="1">
    <source>
        <dbReference type="SAM" id="Phobius"/>
    </source>
</evidence>
<name>A0A290Z8P3_9PSEU</name>
<evidence type="ECO:0000313" key="3">
    <source>
        <dbReference type="Proteomes" id="UP000218505"/>
    </source>
</evidence>
<dbReference type="RefSeq" id="WP_096495189.1">
    <property type="nucleotide sequence ID" value="NZ_CP023445.1"/>
</dbReference>
<dbReference type="KEGG" id="apre:CNX65_20430"/>
<accession>A0A290Z8P3</accession>
<dbReference type="Proteomes" id="UP000218505">
    <property type="component" value="Chromosome"/>
</dbReference>
<gene>
    <name evidence="2" type="ORF">CNX65_20430</name>
</gene>
<feature type="transmembrane region" description="Helical" evidence="1">
    <location>
        <begin position="55"/>
        <end position="76"/>
    </location>
</feature>
<dbReference type="AlphaFoldDB" id="A0A290Z8P3"/>
<organism evidence="2 3">
    <name type="scientific">Actinosynnema pretiosum</name>
    <dbReference type="NCBI Taxonomy" id="42197"/>
    <lineage>
        <taxon>Bacteria</taxon>
        <taxon>Bacillati</taxon>
        <taxon>Actinomycetota</taxon>
        <taxon>Actinomycetes</taxon>
        <taxon>Pseudonocardiales</taxon>
        <taxon>Pseudonocardiaceae</taxon>
        <taxon>Actinosynnema</taxon>
    </lineage>
</organism>
<feature type="transmembrane region" description="Helical" evidence="1">
    <location>
        <begin position="83"/>
        <end position="110"/>
    </location>
</feature>
<keyword evidence="3" id="KW-1185">Reference proteome</keyword>